<accession>B4VVS0</accession>
<dbReference type="HOGENOM" id="CLU_023571_0_0_3"/>
<keyword evidence="3" id="KW-1185">Reference proteome</keyword>
<feature type="domain" description="SLH" evidence="1">
    <location>
        <begin position="618"/>
        <end position="682"/>
    </location>
</feature>
<dbReference type="EMBL" id="DS989855">
    <property type="protein sequence ID" value="EDX73869.1"/>
    <property type="molecule type" value="Genomic_DNA"/>
</dbReference>
<dbReference type="InterPro" id="IPR006626">
    <property type="entry name" value="PbH1"/>
</dbReference>
<evidence type="ECO:0000313" key="3">
    <source>
        <dbReference type="Proteomes" id="UP000003835"/>
    </source>
</evidence>
<dbReference type="InterPro" id="IPR051465">
    <property type="entry name" value="Cell_Envelope_Struct_Comp"/>
</dbReference>
<dbReference type="InterPro" id="IPR011459">
    <property type="entry name" value="DUF1565"/>
</dbReference>
<dbReference type="InterPro" id="IPR022441">
    <property type="entry name" value="Para_beta_helix_rpt-2"/>
</dbReference>
<dbReference type="Proteomes" id="UP000003835">
    <property type="component" value="Unassembled WGS sequence"/>
</dbReference>
<dbReference type="Gene3D" id="3.30.1910.20">
    <property type="entry name" value="asparaginyl-tRNA synthetase, N-terminal domain"/>
    <property type="match status" value="1"/>
</dbReference>
<dbReference type="PROSITE" id="PS51272">
    <property type="entry name" value="SLH"/>
    <property type="match status" value="6"/>
</dbReference>
<dbReference type="Pfam" id="PF00395">
    <property type="entry name" value="SLH"/>
    <property type="match status" value="6"/>
</dbReference>
<evidence type="ECO:0000259" key="1">
    <source>
        <dbReference type="PROSITE" id="PS51272"/>
    </source>
</evidence>
<feature type="domain" description="SLH" evidence="1">
    <location>
        <begin position="423"/>
        <end position="486"/>
    </location>
</feature>
<dbReference type="InterPro" id="IPR012334">
    <property type="entry name" value="Pectin_lyas_fold"/>
</dbReference>
<dbReference type="NCBIfam" id="TIGR03804">
    <property type="entry name" value="para_beta_helix"/>
    <property type="match status" value="3"/>
</dbReference>
<feature type="domain" description="SLH" evidence="1">
    <location>
        <begin position="559"/>
        <end position="617"/>
    </location>
</feature>
<organism evidence="2 3">
    <name type="scientific">Coleofasciculus chthonoplastes PCC 7420</name>
    <dbReference type="NCBI Taxonomy" id="118168"/>
    <lineage>
        <taxon>Bacteria</taxon>
        <taxon>Bacillati</taxon>
        <taxon>Cyanobacteriota</taxon>
        <taxon>Cyanophyceae</taxon>
        <taxon>Coleofasciculales</taxon>
        <taxon>Coleofasciculaceae</taxon>
        <taxon>Coleofasciculus</taxon>
    </lineage>
</organism>
<feature type="domain" description="SLH" evidence="1">
    <location>
        <begin position="297"/>
        <end position="360"/>
    </location>
</feature>
<dbReference type="Gene3D" id="2.160.20.10">
    <property type="entry name" value="Single-stranded right-handed beta-helix, Pectin lyase-like"/>
    <property type="match status" value="1"/>
</dbReference>
<dbReference type="OrthoDB" id="9759810at2"/>
<dbReference type="RefSeq" id="WP_006102633.1">
    <property type="nucleotide sequence ID" value="NZ_DS989855.1"/>
</dbReference>
<reference evidence="2 3" key="1">
    <citation type="submission" date="2008-07" db="EMBL/GenBank/DDBJ databases">
        <authorList>
            <person name="Tandeau de Marsac N."/>
            <person name="Ferriera S."/>
            <person name="Johnson J."/>
            <person name="Kravitz S."/>
            <person name="Beeson K."/>
            <person name="Sutton G."/>
            <person name="Rogers Y.-H."/>
            <person name="Friedman R."/>
            <person name="Frazier M."/>
            <person name="Venter J.C."/>
        </authorList>
    </citation>
    <scope>NUCLEOTIDE SEQUENCE [LARGE SCALE GENOMIC DNA]</scope>
    <source>
        <strain evidence="2 3">PCC 7420</strain>
    </source>
</reference>
<dbReference type="SMART" id="SM00710">
    <property type="entry name" value="PbH1"/>
    <property type="match status" value="5"/>
</dbReference>
<protein>
    <submittedName>
        <fullName evidence="2">Conserved domain protein</fullName>
    </submittedName>
</protein>
<gene>
    <name evidence="2" type="ORF">MC7420_5749</name>
</gene>
<dbReference type="InterPro" id="IPR011050">
    <property type="entry name" value="Pectin_lyase_fold/virulence"/>
</dbReference>
<evidence type="ECO:0000313" key="2">
    <source>
        <dbReference type="EMBL" id="EDX73869.1"/>
    </source>
</evidence>
<dbReference type="AlphaFoldDB" id="B4VVS0"/>
<feature type="domain" description="SLH" evidence="1">
    <location>
        <begin position="495"/>
        <end position="558"/>
    </location>
</feature>
<dbReference type="SUPFAM" id="SSF51126">
    <property type="entry name" value="Pectin lyase-like"/>
    <property type="match status" value="1"/>
</dbReference>
<name>B4VVS0_9CYAN</name>
<proteinExistence type="predicted"/>
<sequence length="693" mass="73810">MVQSTLYVNPTTGQDANIGTADAPFRTLTHAIAQATADTTIYLAPGMYNAANGERFPIVIPSGMIIIGDESSKGKDISIVGSGDYSSPSFGSQSITVKPDSQAELRGVTVTNPVTKGTGIWIESSAPIIANSTLTRCGREGIFVTGTAKPVIMDNELSDNASSGIFLVRNAKGELRRNRCQRTGYGIALSDNAAPLIADNTLINNKAGLVLSRQAKPVLRRNRIEKNTNGGLIVNGSAQPNLGSRQDPAGNILQDNGDVDLQNSTSLTLVSVGNLLNPARISGAVTLSAAEVPASALGPTQFSDLGNHWASRFIQELVKRELISGFPDGTFKPEANITRAQYAAIIAQTFNLPRQVGATSGSFRDVADNFWAAAAIRKAASMGFISGFPDGTFRPQQNLTRIQALVSVVNGLGLGSGNGNLLLFYRDRAQIPSYATDAIATATQRQLVVNYPRPQELKPMQAISRAEVAALIYQALVSTGEASAISSPYIVNPEGYVPSFTDIQNHWAADFIRPLAGLNLISGFADGSFKPDAPLNRAQYAALVVKVFNPTPIRPATQFSDVPANFWASAVISQAYRGGFLSGFPDQTFHPQQSLRRVELIVSLVQGLSLPEAEGNPLEIYQDQDNIPIYAQSAVAAATQAGIIVNYPKPSRLNPKKAATRADATAFLYQALVQQGRVNAINSPYIVQGSKSF</sequence>
<feature type="domain" description="SLH" evidence="1">
    <location>
        <begin position="361"/>
        <end position="422"/>
    </location>
</feature>
<dbReference type="STRING" id="118168.MC7420_5749"/>
<dbReference type="PANTHER" id="PTHR43308:SF5">
    <property type="entry name" value="S-LAYER PROTEIN _ PEPTIDOGLYCAN ENDO-BETA-N-ACETYLGLUCOSAMINIDASE"/>
    <property type="match status" value="1"/>
</dbReference>
<dbReference type="Pfam" id="PF07602">
    <property type="entry name" value="DUF1565"/>
    <property type="match status" value="1"/>
</dbReference>
<dbReference type="eggNOG" id="COG3420">
    <property type="taxonomic scope" value="Bacteria"/>
</dbReference>
<dbReference type="InterPro" id="IPR001119">
    <property type="entry name" value="SLH_dom"/>
</dbReference>
<dbReference type="PANTHER" id="PTHR43308">
    <property type="entry name" value="OUTER MEMBRANE PROTEIN ALPHA-RELATED"/>
    <property type="match status" value="1"/>
</dbReference>